<organism evidence="1 2">
    <name type="scientific">Variovorax rhizosphaerae</name>
    <dbReference type="NCBI Taxonomy" id="1836200"/>
    <lineage>
        <taxon>Bacteria</taxon>
        <taxon>Pseudomonadati</taxon>
        <taxon>Pseudomonadota</taxon>
        <taxon>Betaproteobacteria</taxon>
        <taxon>Burkholderiales</taxon>
        <taxon>Comamonadaceae</taxon>
        <taxon>Variovorax</taxon>
    </lineage>
</organism>
<comment type="caution">
    <text evidence="1">The sequence shown here is derived from an EMBL/GenBank/DDBJ whole genome shotgun (WGS) entry which is preliminary data.</text>
</comment>
<dbReference type="EMBL" id="JBBKZT010000028">
    <property type="protein sequence ID" value="MEJ8851916.1"/>
    <property type="molecule type" value="Genomic_DNA"/>
</dbReference>
<gene>
    <name evidence="1" type="ORF">WKW82_35175</name>
</gene>
<evidence type="ECO:0000313" key="2">
    <source>
        <dbReference type="Proteomes" id="UP001385892"/>
    </source>
</evidence>
<protein>
    <submittedName>
        <fullName evidence="1">Uncharacterized protein</fullName>
    </submittedName>
</protein>
<reference evidence="1 2" key="1">
    <citation type="submission" date="2024-03" db="EMBL/GenBank/DDBJ databases">
        <title>Novel species of the genus Variovorax.</title>
        <authorList>
            <person name="Liu Q."/>
            <person name="Xin Y.-H."/>
        </authorList>
    </citation>
    <scope>NUCLEOTIDE SEQUENCE [LARGE SCALE GENOMIC DNA]</scope>
    <source>
        <strain evidence="1 2">KACC 18900</strain>
    </source>
</reference>
<dbReference type="RefSeq" id="WP_340347732.1">
    <property type="nucleotide sequence ID" value="NZ_JBBKZT010000028.1"/>
</dbReference>
<name>A0ABU8WWK7_9BURK</name>
<keyword evidence="2" id="KW-1185">Reference proteome</keyword>
<dbReference type="Proteomes" id="UP001385892">
    <property type="component" value="Unassembled WGS sequence"/>
</dbReference>
<accession>A0ABU8WWK7</accession>
<evidence type="ECO:0000313" key="1">
    <source>
        <dbReference type="EMBL" id="MEJ8851916.1"/>
    </source>
</evidence>
<proteinExistence type="predicted"/>
<sequence>MAELHSVPPVAADPLGTPVERLRIAGKAASQALTLLRRLQADPEDADLREAVLPRLIVLAGIGWCAEGKDLTLEELKEQLTGSWQ</sequence>